<dbReference type="InterPro" id="IPR050228">
    <property type="entry name" value="Carboxylesterase_BioH"/>
</dbReference>
<dbReference type="eggNOG" id="COG2267">
    <property type="taxonomic scope" value="Bacteria"/>
</dbReference>
<dbReference type="Proteomes" id="UP000027178">
    <property type="component" value="Unassembled WGS sequence"/>
</dbReference>
<dbReference type="PATRIC" id="fig|1348663.4.peg.2595"/>
<gene>
    <name evidence="2" type="ORF">KCH_26910</name>
</gene>
<evidence type="ECO:0000313" key="3">
    <source>
        <dbReference type="Proteomes" id="UP000027178"/>
    </source>
</evidence>
<organism evidence="2 3">
    <name type="scientific">Kitasatospora cheerisanensis KCTC 2395</name>
    <dbReference type="NCBI Taxonomy" id="1348663"/>
    <lineage>
        <taxon>Bacteria</taxon>
        <taxon>Bacillati</taxon>
        <taxon>Actinomycetota</taxon>
        <taxon>Actinomycetes</taxon>
        <taxon>Kitasatosporales</taxon>
        <taxon>Streptomycetaceae</taxon>
        <taxon>Kitasatospora</taxon>
    </lineage>
</organism>
<feature type="domain" description="AB hydrolase-1" evidence="1">
    <location>
        <begin position="16"/>
        <end position="230"/>
    </location>
</feature>
<dbReference type="AlphaFoldDB" id="A0A066Z5K9"/>
<dbReference type="RefSeq" id="WP_035862670.1">
    <property type="nucleotide sequence ID" value="NZ_KK853997.1"/>
</dbReference>
<dbReference type="GO" id="GO:0003824">
    <property type="term" value="F:catalytic activity"/>
    <property type="evidence" value="ECO:0007669"/>
    <property type="project" value="InterPro"/>
</dbReference>
<protein>
    <recommendedName>
        <fullName evidence="1">AB hydrolase-1 domain-containing protein</fullName>
    </recommendedName>
</protein>
<dbReference type="HOGENOM" id="CLU_020336_31_1_11"/>
<comment type="caution">
    <text evidence="2">The sequence shown here is derived from an EMBL/GenBank/DDBJ whole genome shotgun (WGS) entry which is preliminary data.</text>
</comment>
<keyword evidence="3" id="KW-1185">Reference proteome</keyword>
<dbReference type="InterPro" id="IPR000639">
    <property type="entry name" value="Epox_hydrolase-like"/>
</dbReference>
<evidence type="ECO:0000259" key="1">
    <source>
        <dbReference type="Pfam" id="PF12697"/>
    </source>
</evidence>
<accession>A0A066Z5K9</accession>
<name>A0A066Z5K9_9ACTN</name>
<dbReference type="PANTHER" id="PTHR43194">
    <property type="entry name" value="HYDROLASE ALPHA/BETA FOLD FAMILY"/>
    <property type="match status" value="1"/>
</dbReference>
<dbReference type="SUPFAM" id="SSF53474">
    <property type="entry name" value="alpha/beta-Hydrolases"/>
    <property type="match status" value="1"/>
</dbReference>
<sequence length="237" mass="25507">MKLHTHEWGGGDRTALLIHGIQSDHRTWRVIGPALAERGYRVIGVDLRGHGASPRGEGATAADRYGPEQFAEDLADTLPAGAALAVGHSMGALALWRAVDRLKPDRAVYSDPAFVYDRPGMGPEPFVGFKRFVTRQFITTMHPDWAAEDVDAELAGLAAWDSDTAVGLWAHPELSVLPGSPAVPSLVQLADPSVLVTPEEAAELRRRGFEVRTVPGAGHCIHRDDPAGFLASLDGWL</sequence>
<dbReference type="PRINTS" id="PR00412">
    <property type="entry name" value="EPOXHYDRLASE"/>
</dbReference>
<dbReference type="InterPro" id="IPR029058">
    <property type="entry name" value="AB_hydrolase_fold"/>
</dbReference>
<dbReference type="OrthoDB" id="8444301at2"/>
<evidence type="ECO:0000313" key="2">
    <source>
        <dbReference type="EMBL" id="KDN85460.1"/>
    </source>
</evidence>
<dbReference type="PANTHER" id="PTHR43194:SF2">
    <property type="entry name" value="PEROXISOMAL MEMBRANE PROTEIN LPX1"/>
    <property type="match status" value="1"/>
</dbReference>
<dbReference type="Gene3D" id="3.40.50.1820">
    <property type="entry name" value="alpha/beta hydrolase"/>
    <property type="match status" value="1"/>
</dbReference>
<dbReference type="EMBL" id="JNBY01000083">
    <property type="protein sequence ID" value="KDN85460.1"/>
    <property type="molecule type" value="Genomic_DNA"/>
</dbReference>
<reference evidence="2 3" key="1">
    <citation type="submission" date="2014-05" db="EMBL/GenBank/DDBJ databases">
        <title>Draft Genome Sequence of Kitasatospora cheerisanensis KCTC 2395.</title>
        <authorList>
            <person name="Nam D.H."/>
        </authorList>
    </citation>
    <scope>NUCLEOTIDE SEQUENCE [LARGE SCALE GENOMIC DNA]</scope>
    <source>
        <strain evidence="2 3">KCTC 2395</strain>
    </source>
</reference>
<dbReference type="Pfam" id="PF12697">
    <property type="entry name" value="Abhydrolase_6"/>
    <property type="match status" value="1"/>
</dbReference>
<proteinExistence type="predicted"/>
<dbReference type="InterPro" id="IPR000073">
    <property type="entry name" value="AB_hydrolase_1"/>
</dbReference>